<evidence type="ECO:0000256" key="1">
    <source>
        <dbReference type="ARBA" id="ARBA00021364"/>
    </source>
</evidence>
<proteinExistence type="inferred from homology"/>
<dbReference type="GO" id="GO:0006542">
    <property type="term" value="P:glutamine biosynthetic process"/>
    <property type="evidence" value="ECO:0007669"/>
    <property type="project" value="InterPro"/>
</dbReference>
<evidence type="ECO:0000256" key="4">
    <source>
        <dbReference type="RuleBase" id="RU000384"/>
    </source>
</evidence>
<dbReference type="PANTHER" id="PTHR43785">
    <property type="entry name" value="GAMMA-GLUTAMYLPUTRESCINE SYNTHETASE"/>
    <property type="match status" value="1"/>
</dbReference>
<dbReference type="PROSITE" id="PS51987">
    <property type="entry name" value="GS_CATALYTIC"/>
    <property type="match status" value="1"/>
</dbReference>
<evidence type="ECO:0000313" key="6">
    <source>
        <dbReference type="EMBL" id="KAF9525409.1"/>
    </source>
</evidence>
<dbReference type="OrthoDB" id="3364440at2759"/>
<dbReference type="Pfam" id="PF00120">
    <property type="entry name" value="Gln-synt_C"/>
    <property type="match status" value="1"/>
</dbReference>
<protein>
    <recommendedName>
        <fullName evidence="1">Glutamine synthetase</fullName>
    </recommendedName>
</protein>
<dbReference type="GO" id="GO:0004356">
    <property type="term" value="F:glutamine synthetase activity"/>
    <property type="evidence" value="ECO:0007669"/>
    <property type="project" value="InterPro"/>
</dbReference>
<dbReference type="Gene3D" id="3.30.590.10">
    <property type="entry name" value="Glutamine synthetase/guanido kinase, catalytic domain"/>
    <property type="match status" value="1"/>
</dbReference>
<evidence type="ECO:0000256" key="2">
    <source>
        <dbReference type="ARBA" id="ARBA00022598"/>
    </source>
</evidence>
<evidence type="ECO:0000256" key="3">
    <source>
        <dbReference type="PROSITE-ProRule" id="PRU01331"/>
    </source>
</evidence>
<evidence type="ECO:0000313" key="7">
    <source>
        <dbReference type="Proteomes" id="UP000807306"/>
    </source>
</evidence>
<dbReference type="InterPro" id="IPR008146">
    <property type="entry name" value="Gln_synth_cat_dom"/>
</dbReference>
<dbReference type="Proteomes" id="UP000807306">
    <property type="component" value="Unassembled WGS sequence"/>
</dbReference>
<dbReference type="InterPro" id="IPR014746">
    <property type="entry name" value="Gln_synth/guanido_kin_cat_dom"/>
</dbReference>
<dbReference type="EMBL" id="MU157884">
    <property type="protein sequence ID" value="KAF9525409.1"/>
    <property type="molecule type" value="Genomic_DNA"/>
</dbReference>
<dbReference type="SUPFAM" id="SSF55931">
    <property type="entry name" value="Glutamine synthetase/guanido kinase"/>
    <property type="match status" value="1"/>
</dbReference>
<comment type="caution">
    <text evidence="6">The sequence shown here is derived from an EMBL/GenBank/DDBJ whole genome shotgun (WGS) entry which is preliminary data.</text>
</comment>
<feature type="domain" description="GS catalytic" evidence="5">
    <location>
        <begin position="141"/>
        <end position="485"/>
    </location>
</feature>
<comment type="similarity">
    <text evidence="3 4">Belongs to the glutamine synthetase family.</text>
</comment>
<keyword evidence="7" id="KW-1185">Reference proteome</keyword>
<dbReference type="PANTHER" id="PTHR43785:SF2">
    <property type="entry name" value="TYPE-1 GLUTAMINE SYNTHETASE 1"/>
    <property type="match status" value="1"/>
</dbReference>
<dbReference type="Gene3D" id="3.10.20.70">
    <property type="entry name" value="Glutamine synthetase, N-terminal domain"/>
    <property type="match status" value="1"/>
</dbReference>
<reference evidence="6" key="1">
    <citation type="submission" date="2020-11" db="EMBL/GenBank/DDBJ databases">
        <authorList>
            <consortium name="DOE Joint Genome Institute"/>
            <person name="Ahrendt S."/>
            <person name="Riley R."/>
            <person name="Andreopoulos W."/>
            <person name="Labutti K."/>
            <person name="Pangilinan J."/>
            <person name="Ruiz-Duenas F.J."/>
            <person name="Barrasa J.M."/>
            <person name="Sanchez-Garcia M."/>
            <person name="Camarero S."/>
            <person name="Miyauchi S."/>
            <person name="Serrano A."/>
            <person name="Linde D."/>
            <person name="Babiker R."/>
            <person name="Drula E."/>
            <person name="Ayuso-Fernandez I."/>
            <person name="Pacheco R."/>
            <person name="Padilla G."/>
            <person name="Ferreira P."/>
            <person name="Barriuso J."/>
            <person name="Kellner H."/>
            <person name="Castanera R."/>
            <person name="Alfaro M."/>
            <person name="Ramirez L."/>
            <person name="Pisabarro A.G."/>
            <person name="Kuo A."/>
            <person name="Tritt A."/>
            <person name="Lipzen A."/>
            <person name="He G."/>
            <person name="Yan M."/>
            <person name="Ng V."/>
            <person name="Cullen D."/>
            <person name="Martin F."/>
            <person name="Rosso M.-N."/>
            <person name="Henrissat B."/>
            <person name="Hibbett D."/>
            <person name="Martinez A.T."/>
            <person name="Grigoriev I.V."/>
        </authorList>
    </citation>
    <scope>NUCLEOTIDE SEQUENCE</scope>
    <source>
        <strain evidence="6">CBS 506.95</strain>
    </source>
</reference>
<organism evidence="6 7">
    <name type="scientific">Crepidotus variabilis</name>
    <dbReference type="NCBI Taxonomy" id="179855"/>
    <lineage>
        <taxon>Eukaryota</taxon>
        <taxon>Fungi</taxon>
        <taxon>Dikarya</taxon>
        <taxon>Basidiomycota</taxon>
        <taxon>Agaricomycotina</taxon>
        <taxon>Agaricomycetes</taxon>
        <taxon>Agaricomycetidae</taxon>
        <taxon>Agaricales</taxon>
        <taxon>Agaricineae</taxon>
        <taxon>Crepidotaceae</taxon>
        <taxon>Crepidotus</taxon>
    </lineage>
</organism>
<keyword evidence="2" id="KW-0436">Ligase</keyword>
<dbReference type="SMART" id="SM01230">
    <property type="entry name" value="Gln-synt_C"/>
    <property type="match status" value="1"/>
</dbReference>
<gene>
    <name evidence="6" type="ORF">CPB83DRAFT_859515</name>
</gene>
<dbReference type="InterPro" id="IPR036651">
    <property type="entry name" value="Gln_synt_N_sf"/>
</dbReference>
<name>A0A9P6JM85_9AGAR</name>
<dbReference type="AlphaFoldDB" id="A0A9P6JM85"/>
<accession>A0A9P6JM85</accession>
<sequence>MSSNDLQHHAVPYKLPNSSKPQLSTIDVNRLRDSSIKYVRIQWVDLVNNIRYRVVPIDYFEKLLKTSRPGVSITKAAMGLIFITMADGFGPAGEYLYAIDPASVKMCPYALGHASVMGWFQEKTPTPGVDGHLAIEVDLCPRTILQRVIENAKRLSGVEFLVGYETEFILLKNTYPIEAVNQHGWSNSAAIPSGSVESKVLEEIVESLQASRVEIQMYHAEAAPGQYEIVPGPLPPLQAVDTLIHTRETIFNVASKYGLRATLAPRVFMDNCGSAAHTHISVHSSSSTPSSTSSSHPNLNHLESCFLAGLLAHLPSVLLLALPTTESFKRMMDGAWSGGTYVSWGVDNRETPVRLCNAGSPQARNFEIKTHDGTANPYLSLAGFLGAGMEGVLENKECTIEDCGLELNTSAALLGEEKRKEMGIKDRLPLTWEAARKTFEVSELVDSVFGKEFKQKFLSTNKTLREQMSHGLSNVEELKKYVENY</sequence>
<evidence type="ECO:0000259" key="5">
    <source>
        <dbReference type="PROSITE" id="PS51987"/>
    </source>
</evidence>